<sequence>MDHFDQNNLLCDEQYGFRTKRLCESHLVITINEIAKNMEDVDQTDIILLDFSKAFDEVPHARLLRKMNYYRQQHQALDCLLMTVYSSAALGNQKMQTCCKKTQPRWKNGKRCGKCVSTMRNVQSSVSQDDVSNTNVLHTPWTHIIETIDSGKYLGLTINKDFTWTTNHRKSLRHARPIVKKQDSKKIRDTWLPYGEELGRCTPAKKATAYSTLVRPILEYASPVWDPHQITTIRDIEQVQRRAAPFVYSYYQDNSPGCVTNYWTNFDGNRCSTDDGNRAWCCVTRLNTSSLPLIQPNTTQKGTVGPGATTNLDKLE</sequence>
<dbReference type="PANTHER" id="PTHR33332">
    <property type="entry name" value="REVERSE TRANSCRIPTASE DOMAIN-CONTAINING PROTEIN"/>
    <property type="match status" value="1"/>
</dbReference>
<name>A0A8B6EV12_MYTGA</name>
<evidence type="ECO:0008006" key="4">
    <source>
        <dbReference type="Google" id="ProtNLM"/>
    </source>
</evidence>
<dbReference type="Proteomes" id="UP000596742">
    <property type="component" value="Unassembled WGS sequence"/>
</dbReference>
<evidence type="ECO:0000256" key="1">
    <source>
        <dbReference type="SAM" id="MobiDB-lite"/>
    </source>
</evidence>
<dbReference type="OrthoDB" id="6626734at2759"/>
<protein>
    <recommendedName>
        <fullName evidence="4">Reverse transcriptase domain-containing protein</fullName>
    </recommendedName>
</protein>
<keyword evidence="3" id="KW-1185">Reference proteome</keyword>
<organism evidence="2 3">
    <name type="scientific">Mytilus galloprovincialis</name>
    <name type="common">Mediterranean mussel</name>
    <dbReference type="NCBI Taxonomy" id="29158"/>
    <lineage>
        <taxon>Eukaryota</taxon>
        <taxon>Metazoa</taxon>
        <taxon>Spiralia</taxon>
        <taxon>Lophotrochozoa</taxon>
        <taxon>Mollusca</taxon>
        <taxon>Bivalvia</taxon>
        <taxon>Autobranchia</taxon>
        <taxon>Pteriomorphia</taxon>
        <taxon>Mytilida</taxon>
        <taxon>Mytiloidea</taxon>
        <taxon>Mytilidae</taxon>
        <taxon>Mytilinae</taxon>
        <taxon>Mytilus</taxon>
    </lineage>
</organism>
<dbReference type="AlphaFoldDB" id="A0A8B6EV12"/>
<dbReference type="EMBL" id="UYJE01005611">
    <property type="protein sequence ID" value="VDI38687.1"/>
    <property type="molecule type" value="Genomic_DNA"/>
</dbReference>
<accession>A0A8B6EV12</accession>
<evidence type="ECO:0000313" key="3">
    <source>
        <dbReference type="Proteomes" id="UP000596742"/>
    </source>
</evidence>
<comment type="caution">
    <text evidence="2">The sequence shown here is derived from an EMBL/GenBank/DDBJ whole genome shotgun (WGS) entry which is preliminary data.</text>
</comment>
<proteinExistence type="predicted"/>
<reference evidence="2" key="1">
    <citation type="submission" date="2018-11" db="EMBL/GenBank/DDBJ databases">
        <authorList>
            <person name="Alioto T."/>
            <person name="Alioto T."/>
        </authorList>
    </citation>
    <scope>NUCLEOTIDE SEQUENCE</scope>
</reference>
<feature type="region of interest" description="Disordered" evidence="1">
    <location>
        <begin position="297"/>
        <end position="316"/>
    </location>
</feature>
<evidence type="ECO:0000313" key="2">
    <source>
        <dbReference type="EMBL" id="VDI38687.1"/>
    </source>
</evidence>
<gene>
    <name evidence="2" type="ORF">MGAL_10B003973</name>
</gene>